<gene>
    <name evidence="2" type="ORF">RISK_003060</name>
</gene>
<comment type="caution">
    <text evidence="2">The sequence shown here is derived from an EMBL/GenBank/DDBJ whole genome shotgun (WGS) entry which is preliminary data.</text>
</comment>
<name>A0A0J1BDX6_RHOIS</name>
<feature type="region of interest" description="Disordered" evidence="1">
    <location>
        <begin position="1"/>
        <end position="39"/>
    </location>
</feature>
<organism evidence="2 3">
    <name type="scientific">Rhodopirellula islandica</name>
    <dbReference type="NCBI Taxonomy" id="595434"/>
    <lineage>
        <taxon>Bacteria</taxon>
        <taxon>Pseudomonadati</taxon>
        <taxon>Planctomycetota</taxon>
        <taxon>Planctomycetia</taxon>
        <taxon>Pirellulales</taxon>
        <taxon>Pirellulaceae</taxon>
        <taxon>Rhodopirellula</taxon>
    </lineage>
</organism>
<reference evidence="2" key="1">
    <citation type="submission" date="2015-05" db="EMBL/GenBank/DDBJ databases">
        <title>Permanent draft genome of Rhodopirellula islandicus K833.</title>
        <authorList>
            <person name="Kizina J."/>
            <person name="Richter M."/>
            <person name="Glockner F.O."/>
            <person name="Harder J."/>
        </authorList>
    </citation>
    <scope>NUCLEOTIDE SEQUENCE [LARGE SCALE GENOMIC DNA]</scope>
    <source>
        <strain evidence="2">K833</strain>
    </source>
</reference>
<dbReference type="PATRIC" id="fig|595434.4.peg.2916"/>
<accession>A0A0J1BDX6</accession>
<protein>
    <submittedName>
        <fullName evidence="2">Uncharacterized protein</fullName>
    </submittedName>
</protein>
<sequence length="39" mass="4359">MASDNQNEMNGAVDNNRPFLLSRSHFPGPQVTKFRSVVP</sequence>
<dbReference type="Proteomes" id="UP000036367">
    <property type="component" value="Unassembled WGS sequence"/>
</dbReference>
<evidence type="ECO:0000313" key="3">
    <source>
        <dbReference type="Proteomes" id="UP000036367"/>
    </source>
</evidence>
<keyword evidence="3" id="KW-1185">Reference proteome</keyword>
<proteinExistence type="predicted"/>
<evidence type="ECO:0000256" key="1">
    <source>
        <dbReference type="SAM" id="MobiDB-lite"/>
    </source>
</evidence>
<dbReference type="AlphaFoldDB" id="A0A0J1BDX6"/>
<evidence type="ECO:0000313" key="2">
    <source>
        <dbReference type="EMBL" id="KLU04792.1"/>
    </source>
</evidence>
<dbReference type="EMBL" id="LECT01000025">
    <property type="protein sequence ID" value="KLU04792.1"/>
    <property type="molecule type" value="Genomic_DNA"/>
</dbReference>